<dbReference type="Gene3D" id="2.150.10.10">
    <property type="entry name" value="Serralysin-like metalloprotease, C-terminal"/>
    <property type="match status" value="1"/>
</dbReference>
<dbReference type="InterPro" id="IPR015500">
    <property type="entry name" value="Peptidase_S8_subtilisin-rel"/>
</dbReference>
<dbReference type="PROSITE" id="PS51892">
    <property type="entry name" value="SUBTILASE"/>
    <property type="match status" value="1"/>
</dbReference>
<dbReference type="RefSeq" id="WP_132030841.1">
    <property type="nucleotide sequence ID" value="NZ_SMAI01000004.1"/>
</dbReference>
<dbReference type="InterPro" id="IPR023828">
    <property type="entry name" value="Peptidase_S8_Ser-AS"/>
</dbReference>
<dbReference type="Gene3D" id="3.40.50.200">
    <property type="entry name" value="Peptidase S8/S53 domain"/>
    <property type="match status" value="1"/>
</dbReference>
<evidence type="ECO:0000313" key="9">
    <source>
        <dbReference type="Proteomes" id="UP000294664"/>
    </source>
</evidence>
<reference evidence="8 9" key="1">
    <citation type="submission" date="2019-03" db="EMBL/GenBank/DDBJ databases">
        <title>Genomic Encyclopedia of Type Strains, Phase IV (KMG-IV): sequencing the most valuable type-strain genomes for metagenomic binning, comparative biology and taxonomic classification.</title>
        <authorList>
            <person name="Goeker M."/>
        </authorList>
    </citation>
    <scope>NUCLEOTIDE SEQUENCE [LARGE SCALE GENOMIC DNA]</scope>
    <source>
        <strain evidence="8 9">DSM 9035</strain>
    </source>
</reference>
<evidence type="ECO:0000313" key="8">
    <source>
        <dbReference type="EMBL" id="TCT05489.1"/>
    </source>
</evidence>
<proteinExistence type="inferred from homology"/>
<evidence type="ECO:0000259" key="7">
    <source>
        <dbReference type="Pfam" id="PF00082"/>
    </source>
</evidence>
<evidence type="ECO:0000256" key="2">
    <source>
        <dbReference type="ARBA" id="ARBA00022670"/>
    </source>
</evidence>
<feature type="domain" description="Peptidase S8/S53" evidence="7">
    <location>
        <begin position="50"/>
        <end position="333"/>
    </location>
</feature>
<feature type="active site" description="Charge relay system" evidence="5 6">
    <location>
        <position position="59"/>
    </location>
</feature>
<protein>
    <submittedName>
        <fullName evidence="8">Subtilase family protein</fullName>
    </submittedName>
</protein>
<dbReference type="GO" id="GO:0004252">
    <property type="term" value="F:serine-type endopeptidase activity"/>
    <property type="evidence" value="ECO:0007669"/>
    <property type="project" value="UniProtKB-UniRule"/>
</dbReference>
<evidence type="ECO:0000256" key="4">
    <source>
        <dbReference type="ARBA" id="ARBA00022825"/>
    </source>
</evidence>
<dbReference type="Gene3D" id="2.60.120.260">
    <property type="entry name" value="Galactose-binding domain-like"/>
    <property type="match status" value="1"/>
</dbReference>
<evidence type="ECO:0000256" key="1">
    <source>
        <dbReference type="ARBA" id="ARBA00005325"/>
    </source>
</evidence>
<dbReference type="GO" id="GO:0016485">
    <property type="term" value="P:protein processing"/>
    <property type="evidence" value="ECO:0007669"/>
    <property type="project" value="TreeGrafter"/>
</dbReference>
<dbReference type="PROSITE" id="PS00138">
    <property type="entry name" value="SUBTILASE_SER"/>
    <property type="match status" value="1"/>
</dbReference>
<dbReference type="PANTHER" id="PTHR42884">
    <property type="entry name" value="PROPROTEIN CONVERTASE SUBTILISIN/KEXIN-RELATED"/>
    <property type="match status" value="1"/>
</dbReference>
<feature type="active site" description="Charge relay system" evidence="5 6">
    <location>
        <position position="93"/>
    </location>
</feature>
<dbReference type="InterPro" id="IPR034182">
    <property type="entry name" value="Kexin/furin"/>
</dbReference>
<name>A0A4R3M007_9HYPH</name>
<keyword evidence="4 6" id="KW-0720">Serine protease</keyword>
<dbReference type="SUPFAM" id="SSF52743">
    <property type="entry name" value="Subtilisin-like"/>
    <property type="match status" value="1"/>
</dbReference>
<feature type="active site" description="Charge relay system" evidence="5 6">
    <location>
        <position position="297"/>
    </location>
</feature>
<dbReference type="PRINTS" id="PR00723">
    <property type="entry name" value="SUBTILISIN"/>
</dbReference>
<dbReference type="PANTHER" id="PTHR42884:SF14">
    <property type="entry name" value="NEUROENDOCRINE CONVERTASE 1"/>
    <property type="match status" value="1"/>
</dbReference>
<dbReference type="InterPro" id="IPR011049">
    <property type="entry name" value="Serralysin-like_metalloprot_C"/>
</dbReference>
<comment type="caution">
    <text evidence="8">The sequence shown here is derived from an EMBL/GenBank/DDBJ whole genome shotgun (WGS) entry which is preliminary data.</text>
</comment>
<dbReference type="InterPro" id="IPR000209">
    <property type="entry name" value="Peptidase_S8/S53_dom"/>
</dbReference>
<dbReference type="Proteomes" id="UP000294664">
    <property type="component" value="Unassembled WGS sequence"/>
</dbReference>
<evidence type="ECO:0000256" key="6">
    <source>
        <dbReference type="PROSITE-ProRule" id="PRU01240"/>
    </source>
</evidence>
<gene>
    <name evidence="8" type="ORF">EDC64_10446</name>
</gene>
<dbReference type="InterPro" id="IPR036852">
    <property type="entry name" value="Peptidase_S8/S53_dom_sf"/>
</dbReference>
<keyword evidence="3 6" id="KW-0378">Hydrolase</keyword>
<dbReference type="SUPFAM" id="SSF51120">
    <property type="entry name" value="beta-Roll"/>
    <property type="match status" value="1"/>
</dbReference>
<dbReference type="Pfam" id="PF00082">
    <property type="entry name" value="Peptidase_S8"/>
    <property type="match status" value="1"/>
</dbReference>
<evidence type="ECO:0000256" key="3">
    <source>
        <dbReference type="ARBA" id="ARBA00022801"/>
    </source>
</evidence>
<comment type="similarity">
    <text evidence="1">Belongs to the peptidase S8 family. Furin subfamily.</text>
</comment>
<dbReference type="CDD" id="cd04059">
    <property type="entry name" value="Peptidases_S8_Protein_convertases_Kexins_Furin-like"/>
    <property type="match status" value="1"/>
</dbReference>
<dbReference type="InterPro" id="IPR008979">
    <property type="entry name" value="Galactose-bd-like_sf"/>
</dbReference>
<organism evidence="8 9">
    <name type="scientific">Aquabacter spiritensis</name>
    <dbReference type="NCBI Taxonomy" id="933073"/>
    <lineage>
        <taxon>Bacteria</taxon>
        <taxon>Pseudomonadati</taxon>
        <taxon>Pseudomonadota</taxon>
        <taxon>Alphaproteobacteria</taxon>
        <taxon>Hyphomicrobiales</taxon>
        <taxon>Xanthobacteraceae</taxon>
        <taxon>Aquabacter</taxon>
    </lineage>
</organism>
<keyword evidence="9" id="KW-1185">Reference proteome</keyword>
<sequence length="908" mass="95753">MSTPYIPLDPLFAQQWHLYNWGQDILGLPQVPGAYRNDINVTRVWTDYTGAGVLVGIEDGGFQVEHPDLAPNYVADKSYNLDTNALGPAVDAHGTSTMGLIAAAENGIGGVGVAFGAQAIGYSSSDARLPSNFITAVAHMLLDGVDVSSNSWGGPDIHHFRDERLAYANAVLSLAQMGRDGLGTVTLFAGGNDRAEGENTNYSVFTSSPYAITIAAANVDGTVTSYSTPGASILVAAPGSGSNPNSGNSNTIPSIVTTDLLGTAGYNKLPDGDYSNVLDTTPVGEDEVRAAGFNGTSAATPIAAGVVALMLEANPLLGYRDVQEILAYSAKAAEGVATWTANGATDWNGGGHLYSNDLGFGNIDALGAVRLAETWQKQSTFDNLVKAKAEFTTPTTFITPGAPQTFTVRFTEALRVQHATIDFSFIAQPGVTSFDGLSFTLTGPNGHAVSLFPTPATPVAVEENQLFLTVDTVHDWGELSTSGDWTLTITQTGTSYGFLVPKAELTLYGDAAGAGETFIYTDDYARLGAAEADRAILGATTVGPHTLNAAAVTSDTTIDLSQHMATIAGVATTIGSSMVFASLVTGDGNDTLVGDAGDTTVFSGRGINTVDGGAGVDTLWLLKGVGEYVQAGYGTEIVLYGAASQDILTGIEALKFADGTLTFGTDPMVNEVFYAFRNPDLFAAGVVADVHYADVGWREGLDPNAWFDTTAYLAKNADVAAAGINPLVHFEQNGWWEGRDPSVNFDVSLYLAFNPDVAAAGMDPLLHYLQYGIVEGRQTSVVVDGAHLQGDFDATYYLLANSDVALAGADAFTHYQQYGWKEGRRADAYFDTSFYLAQYADVAAAGINPLTHFETYGWHEGRNPSQDFDTSAYLAAYADVAAAGIDPLEHYLRYGLEEGRSSFAWDLV</sequence>
<dbReference type="OrthoDB" id="9804931at2"/>
<keyword evidence="2 6" id="KW-0645">Protease</keyword>
<dbReference type="GO" id="GO:0016020">
    <property type="term" value="C:membrane"/>
    <property type="evidence" value="ECO:0007669"/>
    <property type="project" value="TreeGrafter"/>
</dbReference>
<dbReference type="EMBL" id="SMAI01000004">
    <property type="protein sequence ID" value="TCT05489.1"/>
    <property type="molecule type" value="Genomic_DNA"/>
</dbReference>
<dbReference type="AlphaFoldDB" id="A0A4R3M007"/>
<accession>A0A4R3M007</accession>
<dbReference type="SUPFAM" id="SSF49785">
    <property type="entry name" value="Galactose-binding domain-like"/>
    <property type="match status" value="1"/>
</dbReference>
<evidence type="ECO:0000256" key="5">
    <source>
        <dbReference type="PIRSR" id="PIRSR615500-1"/>
    </source>
</evidence>